<evidence type="ECO:0000313" key="2">
    <source>
        <dbReference type="Proteomes" id="UP000187455"/>
    </source>
</evidence>
<accession>A0A1R0H0H6</accession>
<reference evidence="1 2" key="1">
    <citation type="journal article" date="2016" name="Mol. Biol. Evol.">
        <title>Genome-Wide Survey of Gut Fungi (Harpellales) Reveals the First Horizontally Transferred Ubiquitin Gene from a Mosquito Host.</title>
        <authorList>
            <person name="Wang Y."/>
            <person name="White M.M."/>
            <person name="Kvist S."/>
            <person name="Moncalvo J.M."/>
        </authorList>
    </citation>
    <scope>NUCLEOTIDE SEQUENCE [LARGE SCALE GENOMIC DNA]</scope>
    <source>
        <strain evidence="1 2">ALG-7-W6</strain>
    </source>
</reference>
<proteinExistence type="predicted"/>
<dbReference type="AlphaFoldDB" id="A0A1R0H0H6"/>
<organism evidence="1 2">
    <name type="scientific">Smittium mucronatum</name>
    <dbReference type="NCBI Taxonomy" id="133383"/>
    <lineage>
        <taxon>Eukaryota</taxon>
        <taxon>Fungi</taxon>
        <taxon>Fungi incertae sedis</taxon>
        <taxon>Zoopagomycota</taxon>
        <taxon>Kickxellomycotina</taxon>
        <taxon>Harpellomycetes</taxon>
        <taxon>Harpellales</taxon>
        <taxon>Legeriomycetaceae</taxon>
        <taxon>Smittium</taxon>
    </lineage>
</organism>
<keyword evidence="2" id="KW-1185">Reference proteome</keyword>
<dbReference type="Proteomes" id="UP000187455">
    <property type="component" value="Unassembled WGS sequence"/>
</dbReference>
<evidence type="ECO:0000313" key="1">
    <source>
        <dbReference type="EMBL" id="OLY82651.1"/>
    </source>
</evidence>
<comment type="caution">
    <text evidence="1">The sequence shown here is derived from an EMBL/GenBank/DDBJ whole genome shotgun (WGS) entry which is preliminary data.</text>
</comment>
<sequence length="75" mass="8020">MFLIRRYIRSACKTSNFNLIKPCPSAPALVIALPLPAVPTAAHAAAAAASTKLALVPLIIRPFSWFSFLTPVEKG</sequence>
<dbReference type="EMBL" id="LSSL01001344">
    <property type="protein sequence ID" value="OLY82651.1"/>
    <property type="molecule type" value="Genomic_DNA"/>
</dbReference>
<protein>
    <submittedName>
        <fullName evidence="1">Uncharacterized protein</fullName>
    </submittedName>
</protein>
<gene>
    <name evidence="1" type="ORF">AYI68_g3227</name>
</gene>
<name>A0A1R0H0H6_9FUNG</name>